<sequence length="26" mass="2845">MMLLGFAAVGMAMRKRANVVTSVRYA</sequence>
<reference evidence="1 2" key="1">
    <citation type="submission" date="2020-08" db="EMBL/GenBank/DDBJ databases">
        <title>The genome sequence of type strain Novosphingobium piscinae KCTC 42194.</title>
        <authorList>
            <person name="Liu Y."/>
        </authorList>
    </citation>
    <scope>NUCLEOTIDE SEQUENCE [LARGE SCALE GENOMIC DNA]</scope>
    <source>
        <strain evidence="1 2">KCTC 42194</strain>
    </source>
</reference>
<gene>
    <name evidence="1" type="ORF">H7F53_05560</name>
</gene>
<name>A0A7X1FX30_9SPHN</name>
<proteinExistence type="predicted"/>
<protein>
    <submittedName>
        <fullName evidence="1">Uncharacterized protein</fullName>
    </submittedName>
</protein>
<organism evidence="1 2">
    <name type="scientific">Novosphingobium piscinae</name>
    <dbReference type="NCBI Taxonomy" id="1507448"/>
    <lineage>
        <taxon>Bacteria</taxon>
        <taxon>Pseudomonadati</taxon>
        <taxon>Pseudomonadota</taxon>
        <taxon>Alphaproteobacteria</taxon>
        <taxon>Sphingomonadales</taxon>
        <taxon>Sphingomonadaceae</taxon>
        <taxon>Novosphingobium</taxon>
    </lineage>
</organism>
<evidence type="ECO:0000313" key="2">
    <source>
        <dbReference type="Proteomes" id="UP000551327"/>
    </source>
</evidence>
<dbReference type="EMBL" id="JACLAX010000004">
    <property type="protein sequence ID" value="MBC2668603.1"/>
    <property type="molecule type" value="Genomic_DNA"/>
</dbReference>
<accession>A0A7X1FX30</accession>
<dbReference type="AlphaFoldDB" id="A0A7X1FX30"/>
<comment type="caution">
    <text evidence="1">The sequence shown here is derived from an EMBL/GenBank/DDBJ whole genome shotgun (WGS) entry which is preliminary data.</text>
</comment>
<keyword evidence="2" id="KW-1185">Reference proteome</keyword>
<evidence type="ECO:0000313" key="1">
    <source>
        <dbReference type="EMBL" id="MBC2668603.1"/>
    </source>
</evidence>
<dbReference type="Proteomes" id="UP000551327">
    <property type="component" value="Unassembled WGS sequence"/>
</dbReference>